<dbReference type="STRING" id="670307.HYPDE_27183"/>
<dbReference type="Gene3D" id="3.40.30.10">
    <property type="entry name" value="Glutaredoxin"/>
    <property type="match status" value="1"/>
</dbReference>
<feature type="transmembrane region" description="Helical" evidence="8">
    <location>
        <begin position="316"/>
        <end position="339"/>
    </location>
</feature>
<feature type="transmembrane region" description="Helical" evidence="8">
    <location>
        <begin position="477"/>
        <end position="505"/>
    </location>
</feature>
<feature type="transmembrane region" description="Helical" evidence="8">
    <location>
        <begin position="359"/>
        <end position="380"/>
    </location>
</feature>
<gene>
    <name evidence="10" type="ORF">HYPDE_27183</name>
</gene>
<accession>N0B9B7</accession>
<dbReference type="HOGENOM" id="CLU_014657_1_1_5"/>
<keyword evidence="4" id="KW-0201">Cytochrome c-type biogenesis</keyword>
<feature type="transmembrane region" description="Helical" evidence="8">
    <location>
        <begin position="20"/>
        <end position="46"/>
    </location>
</feature>
<comment type="subcellular location">
    <subcellularLocation>
        <location evidence="1">Cell membrane</location>
        <topology evidence="1">Multi-pass membrane protein</topology>
    </subcellularLocation>
</comment>
<evidence type="ECO:0000256" key="3">
    <source>
        <dbReference type="ARBA" id="ARBA00022692"/>
    </source>
</evidence>
<dbReference type="Proteomes" id="UP000005952">
    <property type="component" value="Chromosome"/>
</dbReference>
<dbReference type="InterPro" id="IPR028250">
    <property type="entry name" value="DsbDN"/>
</dbReference>
<evidence type="ECO:0000256" key="7">
    <source>
        <dbReference type="ARBA" id="ARBA00023284"/>
    </source>
</evidence>
<keyword evidence="5 8" id="KW-1133">Transmembrane helix</keyword>
<organism evidence="10 11">
    <name type="scientific">Hyphomicrobium denitrificans 1NES1</name>
    <dbReference type="NCBI Taxonomy" id="670307"/>
    <lineage>
        <taxon>Bacteria</taxon>
        <taxon>Pseudomonadati</taxon>
        <taxon>Pseudomonadota</taxon>
        <taxon>Alphaproteobacteria</taxon>
        <taxon>Hyphomicrobiales</taxon>
        <taxon>Hyphomicrobiaceae</taxon>
        <taxon>Hyphomicrobium</taxon>
    </lineage>
</organism>
<dbReference type="eggNOG" id="COG4232">
    <property type="taxonomic scope" value="Bacteria"/>
</dbReference>
<dbReference type="CDD" id="cd02953">
    <property type="entry name" value="DsbDgamma"/>
    <property type="match status" value="1"/>
</dbReference>
<dbReference type="InterPro" id="IPR036249">
    <property type="entry name" value="Thioredoxin-like_sf"/>
</dbReference>
<dbReference type="PROSITE" id="PS00194">
    <property type="entry name" value="THIOREDOXIN_1"/>
    <property type="match status" value="1"/>
</dbReference>
<keyword evidence="2" id="KW-1003">Cell membrane</keyword>
<feature type="transmembrane region" description="Helical" evidence="8">
    <location>
        <begin position="400"/>
        <end position="423"/>
    </location>
</feature>
<keyword evidence="3 8" id="KW-0812">Transmembrane</keyword>
<evidence type="ECO:0000259" key="9">
    <source>
        <dbReference type="PROSITE" id="PS51352"/>
    </source>
</evidence>
<reference evidence="10 11" key="1">
    <citation type="journal article" date="2013" name="Genome Announc.">
        <title>Genome sequences for three denitrifying bacterial strains isolated from a uranium- and nitrate-contaminated subsurface environment.</title>
        <authorList>
            <person name="Venkatramanan R."/>
            <person name="Prakash O."/>
            <person name="Woyke T."/>
            <person name="Chain P."/>
            <person name="Goodwin L.A."/>
            <person name="Watson D."/>
            <person name="Brooks S."/>
            <person name="Kostka J.E."/>
            <person name="Green S.J."/>
        </authorList>
    </citation>
    <scope>NUCLEOTIDE SEQUENCE [LARGE SCALE GENOMIC DNA]</scope>
    <source>
        <strain evidence="10 11">1NES1</strain>
    </source>
</reference>
<dbReference type="GO" id="GO:0015035">
    <property type="term" value="F:protein-disulfide reductase activity"/>
    <property type="evidence" value="ECO:0007669"/>
    <property type="project" value="TreeGrafter"/>
</dbReference>
<sequence>MNDPAGEQMRREPFKRYKAILARVHVLRVGCLAIISFLSGLGWPAWAATSNWASEQHGAARLISAVEATGSSTQVDVGLQLRLTSGWHTYWRSPGDAGIPPAIDWKGSENFAGAEIAWPAPKRLPSLGGLETVGYEDGVVLPIVVRLAHPGAPLRLHAEVDYASCKDICIPYHASLDLALPAGLARPGPEAPLLAEARALVPGDLLAAQFELLGAAVEARSGSAILAVRLASTTPFASPDVFVEGLQKGAPGRPDTTLSDAGRTATLRVPIAGEPAAAIAGQNLKVTIVDGARTAETEITPVLGSLPPLQADASRIAIFGLALLGGLMLNLMPCVLPVLSLKLLALAGYAGAERRAARIGLLATAAGVIVSFAILAAALIALKAAGSAIGWGIQFQQPWFLAGMALVTTLFAASLWGWAPIFLPTGVANAIGSVRGHGRVSNAFLMGAFATLLAASCSAPFVGTAIGFALARGPIDIALVFGALGFGMAAPFLAIAALPGLIAYLPRSGRWMIWLERVLGVALIGTTAWLLSVLALEAGTELALVTGALLALLLAALAWRQQRLTAGLAKRSLGVAAVGLAALAVLVPSLRGEAALTKVTSSKGEAGQWQPFDEAAVHESVAAGNTVLVDITAAWCLTCKANELAVFDRSPVAEKLRDPRVVAMRADWTRADPAITAYLQSFGRYGVPLDVVYGPEAPHGIPLPELLTSGAVMEALARASAGGKEEAHE</sequence>
<dbReference type="PANTHER" id="PTHR32234:SF3">
    <property type="entry name" value="SUPPRESSION OF COPPER SENSITIVITY PROTEIN"/>
    <property type="match status" value="1"/>
</dbReference>
<dbReference type="RefSeq" id="WP_015597153.1">
    <property type="nucleotide sequence ID" value="NC_021172.1"/>
</dbReference>
<dbReference type="Pfam" id="PF02683">
    <property type="entry name" value="DsbD_TM"/>
    <property type="match status" value="1"/>
</dbReference>
<feature type="transmembrane region" description="Helical" evidence="8">
    <location>
        <begin position="542"/>
        <end position="560"/>
    </location>
</feature>
<keyword evidence="11" id="KW-1185">Reference proteome</keyword>
<dbReference type="eggNOG" id="COG4233">
    <property type="taxonomic scope" value="Bacteria"/>
</dbReference>
<dbReference type="GO" id="GO:0005886">
    <property type="term" value="C:plasma membrane"/>
    <property type="evidence" value="ECO:0007669"/>
    <property type="project" value="UniProtKB-SubCell"/>
</dbReference>
<feature type="transmembrane region" description="Helical" evidence="8">
    <location>
        <begin position="444"/>
        <end position="471"/>
    </location>
</feature>
<dbReference type="GO" id="GO:0045454">
    <property type="term" value="P:cell redox homeostasis"/>
    <property type="evidence" value="ECO:0007669"/>
    <property type="project" value="TreeGrafter"/>
</dbReference>
<evidence type="ECO:0000256" key="4">
    <source>
        <dbReference type="ARBA" id="ARBA00022748"/>
    </source>
</evidence>
<dbReference type="Pfam" id="PF13899">
    <property type="entry name" value="Thioredoxin_7"/>
    <property type="match status" value="1"/>
</dbReference>
<dbReference type="PANTHER" id="PTHR32234">
    <property type="entry name" value="THIOL:DISULFIDE INTERCHANGE PROTEIN DSBD"/>
    <property type="match status" value="1"/>
</dbReference>
<dbReference type="SUPFAM" id="SSF52833">
    <property type="entry name" value="Thioredoxin-like"/>
    <property type="match status" value="1"/>
</dbReference>
<dbReference type="KEGG" id="hdt:HYPDE_27183"/>
<dbReference type="GO" id="GO:0017004">
    <property type="term" value="P:cytochrome complex assembly"/>
    <property type="evidence" value="ECO:0007669"/>
    <property type="project" value="UniProtKB-KW"/>
</dbReference>
<dbReference type="InterPro" id="IPR013766">
    <property type="entry name" value="Thioredoxin_domain"/>
</dbReference>
<evidence type="ECO:0000313" key="10">
    <source>
        <dbReference type="EMBL" id="AGK57116.1"/>
    </source>
</evidence>
<evidence type="ECO:0000256" key="5">
    <source>
        <dbReference type="ARBA" id="ARBA00022989"/>
    </source>
</evidence>
<feature type="transmembrane region" description="Helical" evidence="8">
    <location>
        <begin position="572"/>
        <end position="590"/>
    </location>
</feature>
<proteinExistence type="predicted"/>
<dbReference type="AlphaFoldDB" id="N0B9B7"/>
<dbReference type="InterPro" id="IPR017937">
    <property type="entry name" value="Thioredoxin_CS"/>
</dbReference>
<evidence type="ECO:0000256" key="6">
    <source>
        <dbReference type="ARBA" id="ARBA00023136"/>
    </source>
</evidence>
<protein>
    <recommendedName>
        <fullName evidence="9">Thioredoxin domain-containing protein</fullName>
    </recommendedName>
</protein>
<feature type="domain" description="Thioredoxin" evidence="9">
    <location>
        <begin position="576"/>
        <end position="721"/>
    </location>
</feature>
<dbReference type="InterPro" id="IPR003834">
    <property type="entry name" value="Cyt_c_assmbl_TM_dom"/>
</dbReference>
<dbReference type="PROSITE" id="PS51352">
    <property type="entry name" value="THIOREDOXIN_2"/>
    <property type="match status" value="1"/>
</dbReference>
<keyword evidence="7" id="KW-0676">Redox-active center</keyword>
<evidence type="ECO:0000256" key="1">
    <source>
        <dbReference type="ARBA" id="ARBA00004651"/>
    </source>
</evidence>
<keyword evidence="6 8" id="KW-0472">Membrane</keyword>
<dbReference type="InterPro" id="IPR035671">
    <property type="entry name" value="DsbD_gamma"/>
</dbReference>
<evidence type="ECO:0000256" key="8">
    <source>
        <dbReference type="SAM" id="Phobius"/>
    </source>
</evidence>
<dbReference type="Pfam" id="PF11412">
    <property type="entry name" value="DsbD_N"/>
    <property type="match status" value="1"/>
</dbReference>
<dbReference type="EMBL" id="CP005587">
    <property type="protein sequence ID" value="AGK57116.1"/>
    <property type="molecule type" value="Genomic_DNA"/>
</dbReference>
<evidence type="ECO:0000256" key="2">
    <source>
        <dbReference type="ARBA" id="ARBA00022475"/>
    </source>
</evidence>
<name>N0B9B7_9HYPH</name>
<evidence type="ECO:0000313" key="11">
    <source>
        <dbReference type="Proteomes" id="UP000005952"/>
    </source>
</evidence>
<feature type="transmembrane region" description="Helical" evidence="8">
    <location>
        <begin position="517"/>
        <end position="536"/>
    </location>
</feature>